<protein>
    <submittedName>
        <fullName evidence="2">Helix-turn-helix transcriptional regulator</fullName>
    </submittedName>
</protein>
<proteinExistence type="predicted"/>
<reference evidence="2 3" key="1">
    <citation type="submission" date="2020-07" db="EMBL/GenBank/DDBJ databases">
        <title>Genome of Haloechinothrix sp.</title>
        <authorList>
            <person name="Tang S.-K."/>
            <person name="Yang L."/>
            <person name="Zhu W.-Y."/>
        </authorList>
    </citation>
    <scope>NUCLEOTIDE SEQUENCE [LARGE SCALE GENOMIC DNA]</scope>
    <source>
        <strain evidence="2 3">YIM 98757</strain>
    </source>
</reference>
<dbReference type="EMBL" id="JACCKD010000006">
    <property type="protein sequence ID" value="MBA0127264.1"/>
    <property type="molecule type" value="Genomic_DNA"/>
</dbReference>
<dbReference type="Proteomes" id="UP000582974">
    <property type="component" value="Unassembled WGS sequence"/>
</dbReference>
<name>A0A838ADA3_9PSEU</name>
<evidence type="ECO:0000313" key="2">
    <source>
        <dbReference type="EMBL" id="MBA0127264.1"/>
    </source>
</evidence>
<dbReference type="InterPro" id="IPR036388">
    <property type="entry name" value="WH-like_DNA-bd_sf"/>
</dbReference>
<accession>A0A838ADA3</accession>
<comment type="caution">
    <text evidence="2">The sequence shown here is derived from an EMBL/GenBank/DDBJ whole genome shotgun (WGS) entry which is preliminary data.</text>
</comment>
<keyword evidence="3" id="KW-1185">Reference proteome</keyword>
<feature type="region of interest" description="Disordered" evidence="1">
    <location>
        <begin position="1"/>
        <end position="21"/>
    </location>
</feature>
<dbReference type="SUPFAM" id="SSF46785">
    <property type="entry name" value="Winged helix' DNA-binding domain"/>
    <property type="match status" value="1"/>
</dbReference>
<sequence>MVSAVRDTSVPGSGWCQTTSAGDEGHLMVRDAPAEDDFVRQLSAVSHLFSDKWAPSVIAALWQGPRSYSDLQARMQSYSTAAASRGRPVVLHATVLTRILKRMVAEGRIIREGVRGGRVRYRLHPEFVDAIYAAEPLLHWTRCHPDLAHRLGCHGTGAA</sequence>
<gene>
    <name evidence="2" type="ORF">H0B56_17070</name>
</gene>
<dbReference type="InterPro" id="IPR036390">
    <property type="entry name" value="WH_DNA-bd_sf"/>
</dbReference>
<evidence type="ECO:0000313" key="3">
    <source>
        <dbReference type="Proteomes" id="UP000582974"/>
    </source>
</evidence>
<dbReference type="Gene3D" id="1.10.10.10">
    <property type="entry name" value="Winged helix-like DNA-binding domain superfamily/Winged helix DNA-binding domain"/>
    <property type="match status" value="1"/>
</dbReference>
<dbReference type="AlphaFoldDB" id="A0A838ADA3"/>
<evidence type="ECO:0000256" key="1">
    <source>
        <dbReference type="SAM" id="MobiDB-lite"/>
    </source>
</evidence>
<organism evidence="2 3">
    <name type="scientific">Haloechinothrix aidingensis</name>
    <dbReference type="NCBI Taxonomy" id="2752311"/>
    <lineage>
        <taxon>Bacteria</taxon>
        <taxon>Bacillati</taxon>
        <taxon>Actinomycetota</taxon>
        <taxon>Actinomycetes</taxon>
        <taxon>Pseudonocardiales</taxon>
        <taxon>Pseudonocardiaceae</taxon>
        <taxon>Haloechinothrix</taxon>
    </lineage>
</organism>